<dbReference type="GO" id="GO:1902201">
    <property type="term" value="P:negative regulation of bacterial-type flagellum-dependent cell motility"/>
    <property type="evidence" value="ECO:0007669"/>
    <property type="project" value="TreeGrafter"/>
</dbReference>
<dbReference type="EMBL" id="OBDY01000001">
    <property type="protein sequence ID" value="SNY04016.1"/>
    <property type="molecule type" value="Genomic_DNA"/>
</dbReference>
<dbReference type="GO" id="GO:0005886">
    <property type="term" value="C:plasma membrane"/>
    <property type="evidence" value="ECO:0007669"/>
    <property type="project" value="TreeGrafter"/>
</dbReference>
<dbReference type="InterPro" id="IPR043128">
    <property type="entry name" value="Rev_trsase/Diguanyl_cyclase"/>
</dbReference>
<dbReference type="PROSITE" id="PS50887">
    <property type="entry name" value="GGDEF"/>
    <property type="match status" value="1"/>
</dbReference>
<dbReference type="SMART" id="SM00267">
    <property type="entry name" value="GGDEF"/>
    <property type="match status" value="1"/>
</dbReference>
<dbReference type="NCBIfam" id="TIGR00254">
    <property type="entry name" value="GGDEF"/>
    <property type="match status" value="1"/>
</dbReference>
<dbReference type="SUPFAM" id="SSF55073">
    <property type="entry name" value="Nucleotide cyclase"/>
    <property type="match status" value="1"/>
</dbReference>
<protein>
    <submittedName>
        <fullName evidence="2">Diguanylate cyclase (GGDEF) domain-containing protein</fullName>
    </submittedName>
</protein>
<evidence type="ECO:0000313" key="2">
    <source>
        <dbReference type="EMBL" id="SNY04016.1"/>
    </source>
</evidence>
<keyword evidence="3" id="KW-1185">Reference proteome</keyword>
<dbReference type="InterPro" id="IPR000160">
    <property type="entry name" value="GGDEF_dom"/>
</dbReference>
<dbReference type="AlphaFoldDB" id="A0A285F0T8"/>
<gene>
    <name evidence="2" type="ORF">SAMN05421748_101106</name>
</gene>
<dbReference type="SUPFAM" id="SSF48452">
    <property type="entry name" value="TPR-like"/>
    <property type="match status" value="2"/>
</dbReference>
<proteinExistence type="predicted"/>
<dbReference type="InterPro" id="IPR011990">
    <property type="entry name" value="TPR-like_helical_dom_sf"/>
</dbReference>
<dbReference type="Proteomes" id="UP000219612">
    <property type="component" value="Unassembled WGS sequence"/>
</dbReference>
<dbReference type="InterPro" id="IPR050469">
    <property type="entry name" value="Diguanylate_Cyclase"/>
</dbReference>
<dbReference type="Gene3D" id="3.30.70.270">
    <property type="match status" value="1"/>
</dbReference>
<name>A0A285F0T8_9ACTN</name>
<dbReference type="PANTHER" id="PTHR45138:SF9">
    <property type="entry name" value="DIGUANYLATE CYCLASE DGCM-RELATED"/>
    <property type="match status" value="1"/>
</dbReference>
<dbReference type="Gene3D" id="1.25.40.10">
    <property type="entry name" value="Tetratricopeptide repeat domain"/>
    <property type="match status" value="1"/>
</dbReference>
<feature type="domain" description="GGDEF" evidence="1">
    <location>
        <begin position="414"/>
        <end position="548"/>
    </location>
</feature>
<evidence type="ECO:0000313" key="3">
    <source>
        <dbReference type="Proteomes" id="UP000219612"/>
    </source>
</evidence>
<evidence type="ECO:0000259" key="1">
    <source>
        <dbReference type="PROSITE" id="PS50887"/>
    </source>
</evidence>
<sequence length="553" mass="61538">MELRANAELTFESGALIILILGPALPINGAGAEGGGRLDAESLSAALLELEDEINWDAEAMLDRAVRLERQARLLGNELLATRARLSQANLRMRAGDVAGAAQRIWKVHQWAVDNGARQLTARTHLVWSNIHRHLGDPAQCLEHAVLSVELLDETATDHMRVWHRVKLADALAFSHSIDAARYRFEQAERLAIEYGRQDLRLAVLNNFAYAEYAAGNHEQAERVAQRLQRHAAEHGFELDASLLDTIGLIEIGRGRYAEAEHTLEVCIERHLAGREDDADALPEYLLTLTRAQRGLGAYDRAQASLDACRSLCVERELADVLVRVHQEQAELHAARGEFARAYEVHKLFFTAFTNLHSRQREAQARTRQALFETAEARQEAERFREQARRDPLTGLRNRRYLDEQLPGLIDTDPGLVVAIIDLDHFKRINDQLSHDVGDQVLVQVAKLLETELAAVSKEAFVARLGGEEFVMVMPGRSVAQAAAEFDGIRRAVRRYDWGTLTRGLPVTISIGVAGLAETDSDNLLSLADRNLYAAKHAGRDRVVHRGARAAAA</sequence>
<dbReference type="CDD" id="cd01949">
    <property type="entry name" value="GGDEF"/>
    <property type="match status" value="1"/>
</dbReference>
<dbReference type="Pfam" id="PF00990">
    <property type="entry name" value="GGDEF"/>
    <property type="match status" value="1"/>
</dbReference>
<reference evidence="2 3" key="1">
    <citation type="submission" date="2017-09" db="EMBL/GenBank/DDBJ databases">
        <authorList>
            <person name="Ehlers B."/>
            <person name="Leendertz F.H."/>
        </authorList>
    </citation>
    <scope>NUCLEOTIDE SEQUENCE [LARGE SCALE GENOMIC DNA]</scope>
    <source>
        <strain evidence="2 3">CGMCC 4.6857</strain>
    </source>
</reference>
<dbReference type="GO" id="GO:0052621">
    <property type="term" value="F:diguanylate cyclase activity"/>
    <property type="evidence" value="ECO:0007669"/>
    <property type="project" value="TreeGrafter"/>
</dbReference>
<dbReference type="InterPro" id="IPR029787">
    <property type="entry name" value="Nucleotide_cyclase"/>
</dbReference>
<organism evidence="2 3">
    <name type="scientific">Paractinoplanes atraurantiacus</name>
    <dbReference type="NCBI Taxonomy" id="1036182"/>
    <lineage>
        <taxon>Bacteria</taxon>
        <taxon>Bacillati</taxon>
        <taxon>Actinomycetota</taxon>
        <taxon>Actinomycetes</taxon>
        <taxon>Micromonosporales</taxon>
        <taxon>Micromonosporaceae</taxon>
        <taxon>Paractinoplanes</taxon>
    </lineage>
</organism>
<dbReference type="PANTHER" id="PTHR45138">
    <property type="entry name" value="REGULATORY COMPONENTS OF SENSORY TRANSDUCTION SYSTEM"/>
    <property type="match status" value="1"/>
</dbReference>
<dbReference type="GO" id="GO:0043709">
    <property type="term" value="P:cell adhesion involved in single-species biofilm formation"/>
    <property type="evidence" value="ECO:0007669"/>
    <property type="project" value="TreeGrafter"/>
</dbReference>
<accession>A0A285F0T8</accession>